<keyword evidence="2" id="KW-1185">Reference proteome</keyword>
<dbReference type="InterPro" id="IPR027363">
    <property type="entry name" value="M1Pi_N"/>
</dbReference>
<proteinExistence type="predicted"/>
<gene>
    <name evidence="1" type="ORF">ILYODFUR_027962</name>
</gene>
<protein>
    <submittedName>
        <fullName evidence="1">Uncharacterized protein</fullName>
    </submittedName>
</protein>
<accession>A0ABV0U027</accession>
<dbReference type="Proteomes" id="UP001482620">
    <property type="component" value="Unassembled WGS sequence"/>
</dbReference>
<name>A0ABV0U027_9TELE</name>
<dbReference type="Gene3D" id="1.20.120.420">
    <property type="entry name" value="translation initiation factor eif-2b, domain 1"/>
    <property type="match status" value="1"/>
</dbReference>
<evidence type="ECO:0000313" key="1">
    <source>
        <dbReference type="EMBL" id="MEQ2237905.1"/>
    </source>
</evidence>
<reference evidence="1 2" key="1">
    <citation type="submission" date="2021-06" db="EMBL/GenBank/DDBJ databases">
        <authorList>
            <person name="Palmer J.M."/>
        </authorList>
    </citation>
    <scope>NUCLEOTIDE SEQUENCE [LARGE SCALE GENOMIC DNA]</scope>
    <source>
        <strain evidence="2">if_2019</strain>
        <tissue evidence="1">Muscle</tissue>
    </source>
</reference>
<organism evidence="1 2">
    <name type="scientific">Ilyodon furcidens</name>
    <name type="common">goldbreast splitfin</name>
    <dbReference type="NCBI Taxonomy" id="33524"/>
    <lineage>
        <taxon>Eukaryota</taxon>
        <taxon>Metazoa</taxon>
        <taxon>Chordata</taxon>
        <taxon>Craniata</taxon>
        <taxon>Vertebrata</taxon>
        <taxon>Euteleostomi</taxon>
        <taxon>Actinopterygii</taxon>
        <taxon>Neopterygii</taxon>
        <taxon>Teleostei</taxon>
        <taxon>Neoteleostei</taxon>
        <taxon>Acanthomorphata</taxon>
        <taxon>Ovalentaria</taxon>
        <taxon>Atherinomorphae</taxon>
        <taxon>Cyprinodontiformes</taxon>
        <taxon>Goodeidae</taxon>
        <taxon>Ilyodon</taxon>
    </lineage>
</organism>
<evidence type="ECO:0000313" key="2">
    <source>
        <dbReference type="Proteomes" id="UP001482620"/>
    </source>
</evidence>
<dbReference type="EMBL" id="JAHRIQ010050091">
    <property type="protein sequence ID" value="MEQ2237905.1"/>
    <property type="molecule type" value="Genomic_DNA"/>
</dbReference>
<dbReference type="InterPro" id="IPR037171">
    <property type="entry name" value="NagB/RpiA_transferase-like"/>
</dbReference>
<dbReference type="SUPFAM" id="SSF100950">
    <property type="entry name" value="NagB/RpiA/CoA transferase-like"/>
    <property type="match status" value="1"/>
</dbReference>
<sequence>MTLEAIRYRSGSLQILNQLLLPHQTVYEDIRSVQNAYEAIKSMKVGSVGLCLVSALLCSRCRTHVSLLTASAIFYCCCYACNRSCSVPATQTTIHLQFLFTCMVGFKADLCIQTQPNHLLSLGEIIDELLMTFARVFLFAFWTGAALTDTSSYSNSAFMLS</sequence>
<comment type="caution">
    <text evidence="1">The sequence shown here is derived from an EMBL/GenBank/DDBJ whole genome shotgun (WGS) entry which is preliminary data.</text>
</comment>